<reference evidence="1 2" key="1">
    <citation type="submission" date="2018-02" db="EMBL/GenBank/DDBJ databases">
        <title>Genomic Encyclopedia of Archaeal and Bacterial Type Strains, Phase II (KMG-II): from individual species to whole genera.</title>
        <authorList>
            <person name="Goeker M."/>
        </authorList>
    </citation>
    <scope>NUCLEOTIDE SEQUENCE [LARGE SCALE GENOMIC DNA]</scope>
    <source>
        <strain evidence="1 2">DSM 16809</strain>
    </source>
</reference>
<dbReference type="OrthoDB" id="790721at2"/>
<keyword evidence="2" id="KW-1185">Reference proteome</keyword>
<protein>
    <submittedName>
        <fullName evidence="1">Uncharacterized protein</fullName>
    </submittedName>
</protein>
<dbReference type="RefSeq" id="WP_104515474.1">
    <property type="nucleotide sequence ID" value="NZ_MQVW01000024.1"/>
</dbReference>
<dbReference type="Proteomes" id="UP000239002">
    <property type="component" value="Unassembled WGS sequence"/>
</dbReference>
<evidence type="ECO:0000313" key="1">
    <source>
        <dbReference type="EMBL" id="PPK95041.1"/>
    </source>
</evidence>
<gene>
    <name evidence="1" type="ORF">LY01_01794</name>
</gene>
<dbReference type="AlphaFoldDB" id="A0A2S6ILI4"/>
<proteinExistence type="predicted"/>
<sequence>MDTKYAQKIADYLKLDVHDKVNQLPGGKRKALSIKCDFEKYDLLVFDYHGVSADQIEYLENMVDVEIGKEKCAIVIDRLECNQEIETNKNSIRIEISTT</sequence>
<organism evidence="1 2">
    <name type="scientific">Nonlabens xylanidelens</name>
    <dbReference type="NCBI Taxonomy" id="191564"/>
    <lineage>
        <taxon>Bacteria</taxon>
        <taxon>Pseudomonadati</taxon>
        <taxon>Bacteroidota</taxon>
        <taxon>Flavobacteriia</taxon>
        <taxon>Flavobacteriales</taxon>
        <taxon>Flavobacteriaceae</taxon>
        <taxon>Nonlabens</taxon>
    </lineage>
</organism>
<evidence type="ECO:0000313" key="2">
    <source>
        <dbReference type="Proteomes" id="UP000239002"/>
    </source>
</evidence>
<comment type="caution">
    <text evidence="1">The sequence shown here is derived from an EMBL/GenBank/DDBJ whole genome shotgun (WGS) entry which is preliminary data.</text>
</comment>
<accession>A0A2S6ILI4</accession>
<name>A0A2S6ILI4_9FLAO</name>
<dbReference type="EMBL" id="PTJE01000003">
    <property type="protein sequence ID" value="PPK95041.1"/>
    <property type="molecule type" value="Genomic_DNA"/>
</dbReference>